<dbReference type="Gene3D" id="3.40.720.10">
    <property type="entry name" value="Alkaline Phosphatase, subunit A"/>
    <property type="match status" value="1"/>
</dbReference>
<feature type="domain" description="Sulfatase N-terminal" evidence="8">
    <location>
        <begin position="25"/>
        <end position="127"/>
    </location>
</feature>
<evidence type="ECO:0000256" key="7">
    <source>
        <dbReference type="SAM" id="SignalP"/>
    </source>
</evidence>
<keyword evidence="5" id="KW-0106">Calcium</keyword>
<dbReference type="PANTHER" id="PTHR10342:SF273">
    <property type="entry name" value="RE14504P"/>
    <property type="match status" value="1"/>
</dbReference>
<dbReference type="InterPro" id="IPR024607">
    <property type="entry name" value="Sulfatase_CS"/>
</dbReference>
<dbReference type="AlphaFoldDB" id="A0A4Y2UST0"/>
<dbReference type="OrthoDB" id="103349at2759"/>
<evidence type="ECO:0000256" key="5">
    <source>
        <dbReference type="ARBA" id="ARBA00022837"/>
    </source>
</evidence>
<evidence type="ECO:0000313" key="10">
    <source>
        <dbReference type="EMBL" id="GBO15263.1"/>
    </source>
</evidence>
<protein>
    <submittedName>
        <fullName evidence="9">Arylsulfatase B</fullName>
    </submittedName>
</protein>
<evidence type="ECO:0000256" key="4">
    <source>
        <dbReference type="ARBA" id="ARBA00022801"/>
    </source>
</evidence>
<dbReference type="GO" id="GO:0008484">
    <property type="term" value="F:sulfuric ester hydrolase activity"/>
    <property type="evidence" value="ECO:0007669"/>
    <property type="project" value="InterPro"/>
</dbReference>
<dbReference type="PANTHER" id="PTHR10342">
    <property type="entry name" value="ARYLSULFATASE"/>
    <property type="match status" value="1"/>
</dbReference>
<keyword evidence="7" id="KW-0732">Signal</keyword>
<evidence type="ECO:0000256" key="1">
    <source>
        <dbReference type="ARBA" id="ARBA00001913"/>
    </source>
</evidence>
<dbReference type="SUPFAM" id="SSF53649">
    <property type="entry name" value="Alkaline phosphatase-like"/>
    <property type="match status" value="1"/>
</dbReference>
<evidence type="ECO:0000256" key="3">
    <source>
        <dbReference type="ARBA" id="ARBA00022723"/>
    </source>
</evidence>
<dbReference type="Proteomes" id="UP000499080">
    <property type="component" value="Unassembled WGS sequence"/>
</dbReference>
<evidence type="ECO:0000313" key="11">
    <source>
        <dbReference type="Proteomes" id="UP000499080"/>
    </source>
</evidence>
<feature type="chain" id="PRO_5033458712" evidence="7">
    <location>
        <begin position="21"/>
        <end position="212"/>
    </location>
</feature>
<dbReference type="InterPro" id="IPR017850">
    <property type="entry name" value="Alkaline_phosphatase_core_sf"/>
</dbReference>
<comment type="similarity">
    <text evidence="2">Belongs to the sulfatase family.</text>
</comment>
<reference evidence="9 11" key="1">
    <citation type="journal article" date="2019" name="Sci. Rep.">
        <title>Orb-weaving spider Araneus ventricosus genome elucidates the spidroin gene catalogue.</title>
        <authorList>
            <person name="Kono N."/>
            <person name="Nakamura H."/>
            <person name="Ohtoshi R."/>
            <person name="Moran D.A.P."/>
            <person name="Shinohara A."/>
            <person name="Yoshida Y."/>
            <person name="Fujiwara M."/>
            <person name="Mori M."/>
            <person name="Tomita M."/>
            <person name="Arakawa K."/>
        </authorList>
    </citation>
    <scope>NUCLEOTIDE SEQUENCE [LARGE SCALE GENOMIC DNA]</scope>
</reference>
<dbReference type="GO" id="GO:0046872">
    <property type="term" value="F:metal ion binding"/>
    <property type="evidence" value="ECO:0007669"/>
    <property type="project" value="UniProtKB-KW"/>
</dbReference>
<evidence type="ECO:0000259" key="8">
    <source>
        <dbReference type="Pfam" id="PF00884"/>
    </source>
</evidence>
<dbReference type="EMBL" id="BGPR01039324">
    <property type="protein sequence ID" value="GBO15262.1"/>
    <property type="molecule type" value="Genomic_DNA"/>
</dbReference>
<dbReference type="InterPro" id="IPR000917">
    <property type="entry name" value="Sulfatase_N"/>
</dbReference>
<sequence>MKVVSLIAICLLALEAGCAAKVQKPHIVFMIVDDLGWNDVSFHGSKQIPTPNIDAIARDGIILNNYYVAPTCSPSRGSLMTGKYPLRLGFQHEVIVANSPWGLPLEEKILPQYMKSLNYVTRGVGKVGQEDFVTYLHRFGLCSHDRCVCGAKSDPNHYATVCPVTKPFHFTKPSAENLWTWRENIVQDKRSVARLVNIMKIPHERRHGIIMG</sequence>
<comment type="cofactor">
    <cofactor evidence="1">
        <name>Ca(2+)</name>
        <dbReference type="ChEBI" id="CHEBI:29108"/>
    </cofactor>
</comment>
<keyword evidence="11" id="KW-1185">Reference proteome</keyword>
<dbReference type="InterPro" id="IPR047115">
    <property type="entry name" value="ARSB"/>
</dbReference>
<organism evidence="9 11">
    <name type="scientific">Araneus ventricosus</name>
    <name type="common">Orbweaver spider</name>
    <name type="synonym">Epeira ventricosa</name>
    <dbReference type="NCBI Taxonomy" id="182803"/>
    <lineage>
        <taxon>Eukaryota</taxon>
        <taxon>Metazoa</taxon>
        <taxon>Ecdysozoa</taxon>
        <taxon>Arthropoda</taxon>
        <taxon>Chelicerata</taxon>
        <taxon>Arachnida</taxon>
        <taxon>Araneae</taxon>
        <taxon>Araneomorphae</taxon>
        <taxon>Entelegynae</taxon>
        <taxon>Araneoidea</taxon>
        <taxon>Araneidae</taxon>
        <taxon>Araneus</taxon>
    </lineage>
</organism>
<feature type="signal peptide" evidence="7">
    <location>
        <begin position="1"/>
        <end position="20"/>
    </location>
</feature>
<dbReference type="PROSITE" id="PS00523">
    <property type="entry name" value="SULFATASE_1"/>
    <property type="match status" value="1"/>
</dbReference>
<keyword evidence="4" id="KW-0378">Hydrolase</keyword>
<accession>A0A4Y2UST0</accession>
<evidence type="ECO:0000256" key="6">
    <source>
        <dbReference type="ARBA" id="ARBA00023180"/>
    </source>
</evidence>
<keyword evidence="6" id="KW-0325">Glycoprotein</keyword>
<proteinExistence type="inferred from homology"/>
<comment type="caution">
    <text evidence="9">The sequence shown here is derived from an EMBL/GenBank/DDBJ whole genome shotgun (WGS) entry which is preliminary data.</text>
</comment>
<dbReference type="Pfam" id="PF00884">
    <property type="entry name" value="Sulfatase"/>
    <property type="match status" value="1"/>
</dbReference>
<name>A0A4Y2UST0_ARAVE</name>
<evidence type="ECO:0000313" key="9">
    <source>
        <dbReference type="EMBL" id="GBO15262.1"/>
    </source>
</evidence>
<keyword evidence="3" id="KW-0479">Metal-binding</keyword>
<evidence type="ECO:0000256" key="2">
    <source>
        <dbReference type="ARBA" id="ARBA00008779"/>
    </source>
</evidence>
<gene>
    <name evidence="9" type="primary">ARSB_0</name>
    <name evidence="10" type="synonym">ARSB_4</name>
    <name evidence="9" type="ORF">AVEN_253672_1</name>
    <name evidence="10" type="ORF">AVEN_43791_1</name>
</gene>
<dbReference type="EMBL" id="BGPR01039325">
    <property type="protein sequence ID" value="GBO15263.1"/>
    <property type="molecule type" value="Genomic_DNA"/>
</dbReference>